<dbReference type="PROSITE" id="PS50977">
    <property type="entry name" value="HTH_TETR_2"/>
    <property type="match status" value="1"/>
</dbReference>
<dbReference type="Gene3D" id="1.10.357.10">
    <property type="entry name" value="Tetracycline Repressor, domain 2"/>
    <property type="match status" value="1"/>
</dbReference>
<dbReference type="InterPro" id="IPR039532">
    <property type="entry name" value="TetR_C_Firmicutes"/>
</dbReference>
<feature type="DNA-binding region" description="H-T-H motif" evidence="2">
    <location>
        <begin position="31"/>
        <end position="50"/>
    </location>
</feature>
<keyword evidence="1 2" id="KW-0238">DNA-binding</keyword>
<dbReference type="Pfam" id="PF14278">
    <property type="entry name" value="TetR_C_8"/>
    <property type="match status" value="1"/>
</dbReference>
<dbReference type="OrthoDB" id="9810250at2"/>
<dbReference type="InterPro" id="IPR001647">
    <property type="entry name" value="HTH_TetR"/>
</dbReference>
<reference evidence="4 5" key="1">
    <citation type="journal article" date="2015" name="Genome Announc.">
        <title>Expanding the biotechnology potential of lactobacilli through comparative genomics of 213 strains and associated genera.</title>
        <authorList>
            <person name="Sun Z."/>
            <person name="Harris H.M."/>
            <person name="McCann A."/>
            <person name="Guo C."/>
            <person name="Argimon S."/>
            <person name="Zhang W."/>
            <person name="Yang X."/>
            <person name="Jeffery I.B."/>
            <person name="Cooney J.C."/>
            <person name="Kagawa T.F."/>
            <person name="Liu W."/>
            <person name="Song Y."/>
            <person name="Salvetti E."/>
            <person name="Wrobel A."/>
            <person name="Rasinkangas P."/>
            <person name="Parkhill J."/>
            <person name="Rea M.C."/>
            <person name="O'Sullivan O."/>
            <person name="Ritari J."/>
            <person name="Douillard F.P."/>
            <person name="Paul Ross R."/>
            <person name="Yang R."/>
            <person name="Briner A.E."/>
            <person name="Felis G.E."/>
            <person name="de Vos W.M."/>
            <person name="Barrangou R."/>
            <person name="Klaenhammer T.R."/>
            <person name="Caufield P.W."/>
            <person name="Cui Y."/>
            <person name="Zhang H."/>
            <person name="O'Toole P.W."/>
        </authorList>
    </citation>
    <scope>NUCLEOTIDE SEQUENCE [LARGE SCALE GENOMIC DNA]</scope>
    <source>
        <strain evidence="4 5">DSM 19394</strain>
    </source>
</reference>
<dbReference type="PANTHER" id="PTHR43479">
    <property type="entry name" value="ACREF/ENVCD OPERON REPRESSOR-RELATED"/>
    <property type="match status" value="1"/>
</dbReference>
<name>A0A0R1LP03_9LACO</name>
<dbReference type="InterPro" id="IPR009057">
    <property type="entry name" value="Homeodomain-like_sf"/>
</dbReference>
<gene>
    <name evidence="4" type="ORF">FD25_GL000403</name>
</gene>
<dbReference type="SUPFAM" id="SSF46689">
    <property type="entry name" value="Homeodomain-like"/>
    <property type="match status" value="1"/>
</dbReference>
<dbReference type="InterPro" id="IPR050624">
    <property type="entry name" value="HTH-type_Tx_Regulator"/>
</dbReference>
<comment type="caution">
    <text evidence="4">The sequence shown here is derived from an EMBL/GenBank/DDBJ whole genome shotgun (WGS) entry which is preliminary data.</text>
</comment>
<keyword evidence="5" id="KW-1185">Reference proteome</keyword>
<dbReference type="STRING" id="1423715.FD25_GL000403"/>
<dbReference type="RefSeq" id="WP_057803384.1">
    <property type="nucleotide sequence ID" value="NZ_AZDV01000026.1"/>
</dbReference>
<evidence type="ECO:0000313" key="5">
    <source>
        <dbReference type="Proteomes" id="UP000051955"/>
    </source>
</evidence>
<evidence type="ECO:0000256" key="2">
    <source>
        <dbReference type="PROSITE-ProRule" id="PRU00335"/>
    </source>
</evidence>
<feature type="domain" description="HTH tetR-type" evidence="3">
    <location>
        <begin position="8"/>
        <end position="68"/>
    </location>
</feature>
<sequence length="196" mass="22883">MNYFHKTDYTNQQIQTALLTLIEQKPFEQISVNDIIGVVHCARSTFYRYYDDKYDLLQTIEGQLLKKIEHQRQRVTPLTTTDQHFIQTSLESGLQYFQENFKEFHALLGPNGDHQFENQLEVGFDQRYAQVITATGVNYELIRVSITAMSLQMLKYWLFNPEKISTTEIATVMTQIMAEGPLNYLQRLSNQTTPDV</sequence>
<accession>A0A0R1LP03</accession>
<dbReference type="AlphaFoldDB" id="A0A0R1LP03"/>
<dbReference type="PANTHER" id="PTHR43479:SF7">
    <property type="entry name" value="TETR-FAMILY TRANSCRIPTIONAL REGULATOR"/>
    <property type="match status" value="1"/>
</dbReference>
<dbReference type="EMBL" id="AZDV01000026">
    <property type="protein sequence ID" value="KRK94441.1"/>
    <property type="molecule type" value="Genomic_DNA"/>
</dbReference>
<dbReference type="PATRIC" id="fig|1423715.3.peg.419"/>
<protein>
    <recommendedName>
        <fullName evidence="3">HTH tetR-type domain-containing protein</fullName>
    </recommendedName>
</protein>
<organism evidence="4 5">
    <name type="scientific">Levilactobacillus acidifarinae DSM 19394 = JCM 15949</name>
    <dbReference type="NCBI Taxonomy" id="1423715"/>
    <lineage>
        <taxon>Bacteria</taxon>
        <taxon>Bacillati</taxon>
        <taxon>Bacillota</taxon>
        <taxon>Bacilli</taxon>
        <taxon>Lactobacillales</taxon>
        <taxon>Lactobacillaceae</taxon>
        <taxon>Levilactobacillus</taxon>
    </lineage>
</organism>
<dbReference type="GO" id="GO:0003677">
    <property type="term" value="F:DNA binding"/>
    <property type="evidence" value="ECO:0007669"/>
    <property type="project" value="UniProtKB-UniRule"/>
</dbReference>
<proteinExistence type="predicted"/>
<evidence type="ECO:0000256" key="1">
    <source>
        <dbReference type="ARBA" id="ARBA00023125"/>
    </source>
</evidence>
<dbReference type="Proteomes" id="UP000051955">
    <property type="component" value="Unassembled WGS sequence"/>
</dbReference>
<evidence type="ECO:0000313" key="4">
    <source>
        <dbReference type="EMBL" id="KRK94441.1"/>
    </source>
</evidence>
<evidence type="ECO:0000259" key="3">
    <source>
        <dbReference type="PROSITE" id="PS50977"/>
    </source>
</evidence>